<organism evidence="2 3">
    <name type="scientific">Streptomyces sulfonofaciens</name>
    <dbReference type="NCBI Taxonomy" id="68272"/>
    <lineage>
        <taxon>Bacteria</taxon>
        <taxon>Bacillati</taxon>
        <taxon>Actinomycetota</taxon>
        <taxon>Actinomycetes</taxon>
        <taxon>Kitasatosporales</taxon>
        <taxon>Streptomycetaceae</taxon>
        <taxon>Streptomyces</taxon>
    </lineage>
</organism>
<sequence>MADIEVGEPDVRLDAPAHTPGVRQGNHEGLHKRQPGHLPDDRSTARRSTGICPGSRNPILPGMPNLSPA</sequence>
<keyword evidence="3" id="KW-1185">Reference proteome</keyword>
<comment type="caution">
    <text evidence="2">The sequence shown here is derived from an EMBL/GenBank/DDBJ whole genome shotgun (WGS) entry which is preliminary data.</text>
</comment>
<protein>
    <submittedName>
        <fullName evidence="2">Uncharacterized protein</fullName>
    </submittedName>
</protein>
<accession>A0A919GMH6</accession>
<reference evidence="2" key="1">
    <citation type="journal article" date="2014" name="Int. J. Syst. Evol. Microbiol.">
        <title>Complete genome sequence of Corynebacterium casei LMG S-19264T (=DSM 44701T), isolated from a smear-ripened cheese.</title>
        <authorList>
            <consortium name="US DOE Joint Genome Institute (JGI-PGF)"/>
            <person name="Walter F."/>
            <person name="Albersmeier A."/>
            <person name="Kalinowski J."/>
            <person name="Ruckert C."/>
        </authorList>
    </citation>
    <scope>NUCLEOTIDE SEQUENCE</scope>
    <source>
        <strain evidence="2">JCM 5069</strain>
    </source>
</reference>
<evidence type="ECO:0000313" key="3">
    <source>
        <dbReference type="Proteomes" id="UP000603708"/>
    </source>
</evidence>
<evidence type="ECO:0000256" key="1">
    <source>
        <dbReference type="SAM" id="MobiDB-lite"/>
    </source>
</evidence>
<gene>
    <name evidence="2" type="ORF">GCM10018793_60170</name>
</gene>
<proteinExistence type="predicted"/>
<name>A0A919GMH6_9ACTN</name>
<dbReference type="EMBL" id="BNCD01000024">
    <property type="protein sequence ID" value="GHH86808.1"/>
    <property type="molecule type" value="Genomic_DNA"/>
</dbReference>
<dbReference type="RefSeq" id="WP_189937494.1">
    <property type="nucleotide sequence ID" value="NZ_BNCD01000024.1"/>
</dbReference>
<dbReference type="Proteomes" id="UP000603708">
    <property type="component" value="Unassembled WGS sequence"/>
</dbReference>
<evidence type="ECO:0000313" key="2">
    <source>
        <dbReference type="EMBL" id="GHH86808.1"/>
    </source>
</evidence>
<dbReference type="AlphaFoldDB" id="A0A919GMH6"/>
<reference evidence="2" key="2">
    <citation type="submission" date="2020-09" db="EMBL/GenBank/DDBJ databases">
        <authorList>
            <person name="Sun Q."/>
            <person name="Ohkuma M."/>
        </authorList>
    </citation>
    <scope>NUCLEOTIDE SEQUENCE</scope>
    <source>
        <strain evidence="2">JCM 5069</strain>
    </source>
</reference>
<feature type="region of interest" description="Disordered" evidence="1">
    <location>
        <begin position="1"/>
        <end position="69"/>
    </location>
</feature>